<dbReference type="GO" id="GO:0005384">
    <property type="term" value="F:manganese ion transmembrane transporter activity"/>
    <property type="evidence" value="ECO:0007669"/>
    <property type="project" value="TreeGrafter"/>
</dbReference>
<keyword evidence="9" id="KW-1185">Reference proteome</keyword>
<evidence type="ECO:0000256" key="3">
    <source>
        <dbReference type="ARBA" id="ARBA00022692"/>
    </source>
</evidence>
<keyword evidence="5 7" id="KW-0472">Membrane</keyword>
<comment type="subcellular location">
    <subcellularLocation>
        <location evidence="1">Membrane</location>
        <topology evidence="1">Multi-pass membrane protein</topology>
    </subcellularLocation>
</comment>
<dbReference type="Proteomes" id="UP000291483">
    <property type="component" value="Unassembled WGS sequence"/>
</dbReference>
<dbReference type="RefSeq" id="WP_130504438.1">
    <property type="nucleotide sequence ID" value="NZ_SHLC01000001.1"/>
</dbReference>
<evidence type="ECO:0000256" key="6">
    <source>
        <dbReference type="SAM" id="MobiDB-lite"/>
    </source>
</evidence>
<feature type="transmembrane region" description="Helical" evidence="7">
    <location>
        <begin position="271"/>
        <end position="293"/>
    </location>
</feature>
<dbReference type="GO" id="GO:0005886">
    <property type="term" value="C:plasma membrane"/>
    <property type="evidence" value="ECO:0007669"/>
    <property type="project" value="TreeGrafter"/>
</dbReference>
<evidence type="ECO:0000256" key="2">
    <source>
        <dbReference type="ARBA" id="ARBA00022448"/>
    </source>
</evidence>
<dbReference type="AlphaFoldDB" id="A0A4Q8AIQ1"/>
<proteinExistence type="predicted"/>
<evidence type="ECO:0000256" key="1">
    <source>
        <dbReference type="ARBA" id="ARBA00004141"/>
    </source>
</evidence>
<protein>
    <submittedName>
        <fullName evidence="8">Manganese transport protein</fullName>
    </submittedName>
</protein>
<reference evidence="8 9" key="1">
    <citation type="submission" date="2019-02" db="EMBL/GenBank/DDBJ databases">
        <title>Sequencing the genomes of 1000 actinobacteria strains.</title>
        <authorList>
            <person name="Klenk H.-P."/>
        </authorList>
    </citation>
    <scope>NUCLEOTIDE SEQUENCE [LARGE SCALE GENOMIC DNA]</scope>
    <source>
        <strain evidence="8 9">DSM 18319</strain>
    </source>
</reference>
<feature type="transmembrane region" description="Helical" evidence="7">
    <location>
        <begin position="379"/>
        <end position="402"/>
    </location>
</feature>
<evidence type="ECO:0000256" key="5">
    <source>
        <dbReference type="ARBA" id="ARBA00023136"/>
    </source>
</evidence>
<feature type="transmembrane region" description="Helical" evidence="7">
    <location>
        <begin position="352"/>
        <end position="373"/>
    </location>
</feature>
<evidence type="ECO:0000313" key="8">
    <source>
        <dbReference type="EMBL" id="RZU63821.1"/>
    </source>
</evidence>
<evidence type="ECO:0000313" key="9">
    <source>
        <dbReference type="Proteomes" id="UP000291483"/>
    </source>
</evidence>
<dbReference type="PANTHER" id="PTHR11706">
    <property type="entry name" value="SOLUTE CARRIER PROTEIN FAMILY 11 MEMBER"/>
    <property type="match status" value="1"/>
</dbReference>
<gene>
    <name evidence="8" type="ORF">EV379_0110</name>
</gene>
<dbReference type="GO" id="GO:0015086">
    <property type="term" value="F:cadmium ion transmembrane transporter activity"/>
    <property type="evidence" value="ECO:0007669"/>
    <property type="project" value="TreeGrafter"/>
</dbReference>
<sequence>MPQNLNDEQSRAAAPPAPSALRDSPAAAAATASSAGPSIQKHRILWLLGPALVAGVAYLDPGNVASNMTAGAKYGYLLVWVVIAGNVMAWLIQYLSAKLGIVTGKSLPQLLGSGIRNRHARRAYWLQAELVAMATDLAEIIGGAVALNLLFNLPLIWGGVITGTVSMVMLAVQTRRGPRVFERVIIGLLAIIAIGFSAGVFISPPEAGSVLAGMVPRFEGTDSVLLAASILGATIMPHAIYAHSALARDRFEVRASGLTTKRLLTATRWDVSIAMLIAGSVNLCILLLAAANLQGVEGTDSLEGAYAALEDSMGMVVATLFAVGLLASGLASTSVGAYAGAEIMHGLLHIEVPLLARRLVTLIPALLILGSGFDPTQALVLSQVVLSFGIPFALVPLVWLTAKAGVLGEYRNRWMTTAAGVTASVLLIALNVTLLVLLFGG</sequence>
<evidence type="ECO:0000256" key="4">
    <source>
        <dbReference type="ARBA" id="ARBA00022989"/>
    </source>
</evidence>
<dbReference type="Pfam" id="PF01566">
    <property type="entry name" value="Nramp"/>
    <property type="match status" value="1"/>
</dbReference>
<dbReference type="InterPro" id="IPR001046">
    <property type="entry name" value="NRAMP_fam"/>
</dbReference>
<dbReference type="OrthoDB" id="9787548at2"/>
<accession>A0A4Q8AIQ1</accession>
<feature type="transmembrane region" description="Helical" evidence="7">
    <location>
        <begin position="313"/>
        <end position="340"/>
    </location>
</feature>
<comment type="caution">
    <text evidence="8">The sequence shown here is derived from an EMBL/GenBank/DDBJ whole genome shotgun (WGS) entry which is preliminary data.</text>
</comment>
<feature type="region of interest" description="Disordered" evidence="6">
    <location>
        <begin position="1"/>
        <end position="26"/>
    </location>
</feature>
<name>A0A4Q8AIQ1_9MICO</name>
<keyword evidence="2" id="KW-0813">Transport</keyword>
<dbReference type="GO" id="GO:0034755">
    <property type="term" value="P:iron ion transmembrane transport"/>
    <property type="evidence" value="ECO:0007669"/>
    <property type="project" value="TreeGrafter"/>
</dbReference>
<feature type="transmembrane region" description="Helical" evidence="7">
    <location>
        <begin position="414"/>
        <end position="439"/>
    </location>
</feature>
<keyword evidence="3 7" id="KW-0812">Transmembrane</keyword>
<feature type="transmembrane region" description="Helical" evidence="7">
    <location>
        <begin position="74"/>
        <end position="95"/>
    </location>
</feature>
<dbReference type="EMBL" id="SHLC01000001">
    <property type="protein sequence ID" value="RZU63821.1"/>
    <property type="molecule type" value="Genomic_DNA"/>
</dbReference>
<dbReference type="PRINTS" id="PR00447">
    <property type="entry name" value="NATRESASSCMP"/>
</dbReference>
<dbReference type="NCBIfam" id="NF037982">
    <property type="entry name" value="Nramp_1"/>
    <property type="match status" value="1"/>
</dbReference>
<feature type="transmembrane region" description="Helical" evidence="7">
    <location>
        <begin position="184"/>
        <end position="203"/>
    </location>
</feature>
<feature type="transmembrane region" description="Helical" evidence="7">
    <location>
        <begin position="155"/>
        <end position="172"/>
    </location>
</feature>
<evidence type="ECO:0000256" key="7">
    <source>
        <dbReference type="SAM" id="Phobius"/>
    </source>
</evidence>
<organism evidence="8 9">
    <name type="scientific">Microterricola gilva</name>
    <dbReference type="NCBI Taxonomy" id="393267"/>
    <lineage>
        <taxon>Bacteria</taxon>
        <taxon>Bacillati</taxon>
        <taxon>Actinomycetota</taxon>
        <taxon>Actinomycetes</taxon>
        <taxon>Micrococcales</taxon>
        <taxon>Microbacteriaceae</taxon>
        <taxon>Microterricola</taxon>
    </lineage>
</organism>
<dbReference type="NCBIfam" id="NF001923">
    <property type="entry name" value="PRK00701.1"/>
    <property type="match status" value="1"/>
</dbReference>
<dbReference type="PANTHER" id="PTHR11706:SF33">
    <property type="entry name" value="NATURAL RESISTANCE-ASSOCIATED MACROPHAGE PROTEIN 2"/>
    <property type="match status" value="1"/>
</dbReference>
<keyword evidence="4 7" id="KW-1133">Transmembrane helix</keyword>
<feature type="transmembrane region" description="Helical" evidence="7">
    <location>
        <begin position="223"/>
        <end position="241"/>
    </location>
</feature>